<keyword evidence="3 5" id="KW-1133">Transmembrane helix</keyword>
<gene>
    <name evidence="7" type="ORF">EEDITHA_LOCUS11940</name>
</gene>
<feature type="transmembrane region" description="Helical" evidence="5">
    <location>
        <begin position="219"/>
        <end position="242"/>
    </location>
</feature>
<evidence type="ECO:0000256" key="2">
    <source>
        <dbReference type="ARBA" id="ARBA00022692"/>
    </source>
</evidence>
<proteinExistence type="predicted"/>
<dbReference type="InterPro" id="IPR020846">
    <property type="entry name" value="MFS_dom"/>
</dbReference>
<dbReference type="Pfam" id="PF07690">
    <property type="entry name" value="MFS_1"/>
    <property type="match status" value="1"/>
</dbReference>
<dbReference type="InterPro" id="IPR050382">
    <property type="entry name" value="MFS_Na/Anion_cotransporter"/>
</dbReference>
<feature type="transmembrane region" description="Helical" evidence="5">
    <location>
        <begin position="482"/>
        <end position="500"/>
    </location>
</feature>
<dbReference type="SUPFAM" id="SSF103473">
    <property type="entry name" value="MFS general substrate transporter"/>
    <property type="match status" value="1"/>
</dbReference>
<feature type="transmembrane region" description="Helical" evidence="5">
    <location>
        <begin position="36"/>
        <end position="60"/>
    </location>
</feature>
<feature type="transmembrane region" description="Helical" evidence="5">
    <location>
        <begin position="128"/>
        <end position="148"/>
    </location>
</feature>
<keyword evidence="8" id="KW-1185">Reference proteome</keyword>
<feature type="transmembrane region" description="Helical" evidence="5">
    <location>
        <begin position="453"/>
        <end position="470"/>
    </location>
</feature>
<feature type="transmembrane region" description="Helical" evidence="5">
    <location>
        <begin position="155"/>
        <end position="174"/>
    </location>
</feature>
<evidence type="ECO:0000256" key="5">
    <source>
        <dbReference type="SAM" id="Phobius"/>
    </source>
</evidence>
<dbReference type="InterPro" id="IPR036259">
    <property type="entry name" value="MFS_trans_sf"/>
</dbReference>
<feature type="transmembrane region" description="Helical" evidence="5">
    <location>
        <begin position="412"/>
        <end position="432"/>
    </location>
</feature>
<dbReference type="GO" id="GO:0006820">
    <property type="term" value="P:monoatomic anion transport"/>
    <property type="evidence" value="ECO:0007669"/>
    <property type="project" value="TreeGrafter"/>
</dbReference>
<evidence type="ECO:0000256" key="1">
    <source>
        <dbReference type="ARBA" id="ARBA00004141"/>
    </source>
</evidence>
<dbReference type="Proteomes" id="UP001153954">
    <property type="component" value="Unassembled WGS sequence"/>
</dbReference>
<accession>A0AAU9UFV8</accession>
<dbReference type="InterPro" id="IPR011701">
    <property type="entry name" value="MFS"/>
</dbReference>
<name>A0AAU9UFV8_EUPED</name>
<dbReference type="GO" id="GO:0016020">
    <property type="term" value="C:membrane"/>
    <property type="evidence" value="ECO:0007669"/>
    <property type="project" value="UniProtKB-SubCell"/>
</dbReference>
<dbReference type="FunFam" id="1.20.1250.20:FF:000532">
    <property type="entry name" value="SLC (SoLute Carrier) homolog"/>
    <property type="match status" value="1"/>
</dbReference>
<dbReference type="PANTHER" id="PTHR11662">
    <property type="entry name" value="SOLUTE CARRIER FAMILY 17"/>
    <property type="match status" value="1"/>
</dbReference>
<feature type="transmembrane region" description="Helical" evidence="5">
    <location>
        <begin position="388"/>
        <end position="406"/>
    </location>
</feature>
<evidence type="ECO:0000256" key="3">
    <source>
        <dbReference type="ARBA" id="ARBA00022989"/>
    </source>
</evidence>
<feature type="transmembrane region" description="Helical" evidence="5">
    <location>
        <begin position="346"/>
        <end position="367"/>
    </location>
</feature>
<dbReference type="EMBL" id="CAKOGL010000016">
    <property type="protein sequence ID" value="CAH2096624.1"/>
    <property type="molecule type" value="Genomic_DNA"/>
</dbReference>
<dbReference type="Gene3D" id="1.20.1250.20">
    <property type="entry name" value="MFS general substrate transporter like domains"/>
    <property type="match status" value="2"/>
</dbReference>
<protein>
    <recommendedName>
        <fullName evidence="6">Major facilitator superfamily (MFS) profile domain-containing protein</fullName>
    </recommendedName>
</protein>
<evidence type="ECO:0000259" key="6">
    <source>
        <dbReference type="PROSITE" id="PS50850"/>
    </source>
</evidence>
<keyword evidence="2 5" id="KW-0812">Transmembrane</keyword>
<organism evidence="7 8">
    <name type="scientific">Euphydryas editha</name>
    <name type="common">Edith's checkerspot</name>
    <dbReference type="NCBI Taxonomy" id="104508"/>
    <lineage>
        <taxon>Eukaryota</taxon>
        <taxon>Metazoa</taxon>
        <taxon>Ecdysozoa</taxon>
        <taxon>Arthropoda</taxon>
        <taxon>Hexapoda</taxon>
        <taxon>Insecta</taxon>
        <taxon>Pterygota</taxon>
        <taxon>Neoptera</taxon>
        <taxon>Endopterygota</taxon>
        <taxon>Lepidoptera</taxon>
        <taxon>Glossata</taxon>
        <taxon>Ditrysia</taxon>
        <taxon>Papilionoidea</taxon>
        <taxon>Nymphalidae</taxon>
        <taxon>Nymphalinae</taxon>
        <taxon>Euphydryas</taxon>
    </lineage>
</organism>
<dbReference type="PROSITE" id="PS50850">
    <property type="entry name" value="MFS"/>
    <property type="match status" value="1"/>
</dbReference>
<comment type="caution">
    <text evidence="7">The sequence shown here is derived from an EMBL/GenBank/DDBJ whole genome shotgun (WGS) entry which is preliminary data.</text>
</comment>
<evidence type="ECO:0000313" key="7">
    <source>
        <dbReference type="EMBL" id="CAH2096624.1"/>
    </source>
</evidence>
<dbReference type="AlphaFoldDB" id="A0AAU9UFV8"/>
<comment type="subcellular location">
    <subcellularLocation>
        <location evidence="1">Membrane</location>
        <topology evidence="1">Multi-pass membrane protein</topology>
    </subcellularLocation>
</comment>
<evidence type="ECO:0000313" key="8">
    <source>
        <dbReference type="Proteomes" id="UP001153954"/>
    </source>
</evidence>
<feature type="transmembrane region" description="Helical" evidence="5">
    <location>
        <begin position="248"/>
        <end position="267"/>
    </location>
</feature>
<reference evidence="7" key="1">
    <citation type="submission" date="2022-03" db="EMBL/GenBank/DDBJ databases">
        <authorList>
            <person name="Tunstrom K."/>
        </authorList>
    </citation>
    <scope>NUCLEOTIDE SEQUENCE</scope>
</reference>
<evidence type="ECO:0000256" key="4">
    <source>
        <dbReference type="ARBA" id="ARBA00023136"/>
    </source>
</evidence>
<feature type="domain" description="Major facilitator superfamily (MFS) profile" evidence="6">
    <location>
        <begin position="83"/>
        <end position="505"/>
    </location>
</feature>
<keyword evidence="4 5" id="KW-0472">Membrane</keyword>
<dbReference type="GO" id="GO:0022857">
    <property type="term" value="F:transmembrane transporter activity"/>
    <property type="evidence" value="ECO:0007669"/>
    <property type="project" value="InterPro"/>
</dbReference>
<dbReference type="PANTHER" id="PTHR11662:SF280">
    <property type="entry name" value="FI21844P1-RELATED"/>
    <property type="match status" value="1"/>
</dbReference>
<sequence>MKNGKDNDGTNSQNNITDSVSDFKVSGWGYRHQQCLILFFCLTTAYSMRACMGVALVAMVDSDFNTPHELITNNSVLEQNINGTLNVSNRTNGESFNETIIKSSGFLHSLLLIPPYPKFNWNKKTQDVVLSSFFFGYMLLQIPAGQLAHFFGARYLLSGALFINCLMSFCLPWATLYGGWILTAIFRIVQGLSQACVIPGMHTMFGKWTTLEERGRLAGLAYGGQALGAVLGLPITGFIAASPLGWPGIFRFYGILSGIVGGVIWALSANSPAEHPKISATERQYIEESIGNGENSKKKLRIPWGAILRCRGLYAIVLTHIGNTWGQLTLYSEVPAYMDKVMGVNIKANGVLTALPFLVMWFTNFFFSWFTDMLIVKNILSVRNTRKLANSIGSIPAAIGFIALAYAPRNIYVVEAILIFICSFKIAGHVGFTINHIDISSNFSGTMMSISNFASNSFGVLAPMVAGYILTDVTDVTLWRKVFFVSAGLYFFTNLAYVILGTAERADWDIPPEETDNVEDAKEMEPMIKEKNVCNGVEK</sequence>